<gene>
    <name evidence="5" type="ORF">EDD29_1461</name>
</gene>
<comment type="caution">
    <text evidence="5">The sequence shown here is derived from an EMBL/GenBank/DDBJ whole genome shotgun (WGS) entry which is preliminary data.</text>
</comment>
<name>A0A3N1CRK8_9ACTN</name>
<dbReference type="InterPro" id="IPR002931">
    <property type="entry name" value="Transglutaminase-like"/>
</dbReference>
<reference evidence="5 6" key="1">
    <citation type="submission" date="2018-11" db="EMBL/GenBank/DDBJ databases">
        <title>Sequencing the genomes of 1000 actinobacteria strains.</title>
        <authorList>
            <person name="Klenk H.-P."/>
        </authorList>
    </citation>
    <scope>NUCLEOTIDE SEQUENCE [LARGE SCALE GENOMIC DNA]</scope>
    <source>
        <strain evidence="5 6">DSM 44254</strain>
    </source>
</reference>
<organism evidence="5 6">
    <name type="scientific">Actinocorallia herbida</name>
    <dbReference type="NCBI Taxonomy" id="58109"/>
    <lineage>
        <taxon>Bacteria</taxon>
        <taxon>Bacillati</taxon>
        <taxon>Actinomycetota</taxon>
        <taxon>Actinomycetes</taxon>
        <taxon>Streptosporangiales</taxon>
        <taxon>Thermomonosporaceae</taxon>
        <taxon>Actinocorallia</taxon>
    </lineage>
</organism>
<keyword evidence="2" id="KW-1133">Transmembrane helix</keyword>
<dbReference type="InterPro" id="IPR052901">
    <property type="entry name" value="Bact_TGase-like"/>
</dbReference>
<evidence type="ECO:0000259" key="4">
    <source>
        <dbReference type="SMART" id="SM00460"/>
    </source>
</evidence>
<evidence type="ECO:0000313" key="5">
    <source>
        <dbReference type="EMBL" id="ROO83951.1"/>
    </source>
</evidence>
<keyword evidence="2" id="KW-0812">Transmembrane</keyword>
<keyword evidence="3" id="KW-0732">Signal</keyword>
<dbReference type="SMART" id="SM00460">
    <property type="entry name" value="TGc"/>
    <property type="match status" value="1"/>
</dbReference>
<dbReference type="OrthoDB" id="9804023at2"/>
<feature type="compositionally biased region" description="Polar residues" evidence="1">
    <location>
        <begin position="554"/>
        <end position="589"/>
    </location>
</feature>
<feature type="transmembrane region" description="Helical" evidence="2">
    <location>
        <begin position="215"/>
        <end position="239"/>
    </location>
</feature>
<feature type="region of interest" description="Disordered" evidence="1">
    <location>
        <begin position="534"/>
        <end position="592"/>
    </location>
</feature>
<feature type="domain" description="Transglutaminase-like" evidence="4">
    <location>
        <begin position="467"/>
        <end position="537"/>
    </location>
</feature>
<protein>
    <submittedName>
        <fullName evidence="5">Transglutaminase superfamily protein</fullName>
    </submittedName>
</protein>
<evidence type="ECO:0000313" key="6">
    <source>
        <dbReference type="Proteomes" id="UP000272400"/>
    </source>
</evidence>
<dbReference type="AlphaFoldDB" id="A0A3N1CRK8"/>
<dbReference type="InterPro" id="IPR021878">
    <property type="entry name" value="TgpA_N"/>
</dbReference>
<dbReference type="PANTHER" id="PTHR42736:SF1">
    <property type="entry name" value="PROTEIN-GLUTAMINE GAMMA-GLUTAMYLTRANSFERASE"/>
    <property type="match status" value="1"/>
</dbReference>
<feature type="signal peptide" evidence="3">
    <location>
        <begin position="1"/>
        <end position="18"/>
    </location>
</feature>
<dbReference type="Pfam" id="PF01841">
    <property type="entry name" value="Transglut_core"/>
    <property type="match status" value="1"/>
</dbReference>
<feature type="transmembrane region" description="Helical" evidence="2">
    <location>
        <begin position="611"/>
        <end position="630"/>
    </location>
</feature>
<evidence type="ECO:0000256" key="3">
    <source>
        <dbReference type="SAM" id="SignalP"/>
    </source>
</evidence>
<proteinExistence type="predicted"/>
<dbReference type="SUPFAM" id="SSF54001">
    <property type="entry name" value="Cysteine proteinases"/>
    <property type="match status" value="1"/>
</dbReference>
<dbReference type="Gene3D" id="3.10.620.30">
    <property type="match status" value="1"/>
</dbReference>
<keyword evidence="6" id="KW-1185">Reference proteome</keyword>
<dbReference type="Pfam" id="PF11992">
    <property type="entry name" value="TgpA_N"/>
    <property type="match status" value="1"/>
</dbReference>
<dbReference type="RefSeq" id="WP_148085892.1">
    <property type="nucleotide sequence ID" value="NZ_RJKE01000001.1"/>
</dbReference>
<feature type="chain" id="PRO_5038415623" evidence="3">
    <location>
        <begin position="19"/>
        <end position="766"/>
    </location>
</feature>
<feature type="transmembrane region" description="Helical" evidence="2">
    <location>
        <begin position="31"/>
        <end position="49"/>
    </location>
</feature>
<accession>A0A3N1CRK8</accession>
<dbReference type="InterPro" id="IPR038765">
    <property type="entry name" value="Papain-like_cys_pep_sf"/>
</dbReference>
<dbReference type="PANTHER" id="PTHR42736">
    <property type="entry name" value="PROTEIN-GLUTAMINE GAMMA-GLUTAMYLTRANSFERASE"/>
    <property type="match status" value="1"/>
</dbReference>
<feature type="transmembrane region" description="Helical" evidence="2">
    <location>
        <begin position="117"/>
        <end position="136"/>
    </location>
</feature>
<feature type="transmembrane region" description="Helical" evidence="2">
    <location>
        <begin position="61"/>
        <end position="85"/>
    </location>
</feature>
<evidence type="ECO:0000256" key="1">
    <source>
        <dbReference type="SAM" id="MobiDB-lite"/>
    </source>
</evidence>
<sequence length="766" mass="81936">MKPRPALAVAAAAASALAATSLVPLFQDRSWALPALGAIAVVALAGAVVRRFRLPPVFTLVGAFAALHLYLTAYFTGAHALLWVIPTTDSISEMLSLLREGRHTAQTYAAPLPVDDGVRIIAAFGVGLVAATVDLLAVRLRRAAPAGLPLLAMYSVPVAVPSESVSWISFALGAGGYLVLLAMEARERVGAWGRTVPSRLDGTLGVPRLPAGKRVALAAIGVAVGIPALLPGLGAHGILDLDERRTGGSATITTADPLVDLKRKLTDLGDTEVLRYTTDDPRPDYLRIFALDKFEEERWTYSPLAAGTAPRVADGITLPRVPGLSASAHVNARTEITIGPDVRDMKFLALPYAPRNVSVEGDDWRVDRQSLMVYSTGSDADGLTYSVVSRRATPTAAQLRRASGGGPMEYTRVPELPAELQSMVQQITAKAKTQFDRALAIQRWFTREFTYSLEPAPPTQLSDLMAFLNDRRGYCEQFAATMALMTRSLGIPTRVVVGYAPGTRQPDGSYLVKQRDAHAWPELYFEGTGWVRFEPTPGGTGAPTSVGTPDYTAPRNQDGQTGQQESGPQTQTPVPSASDTPSAEPTETAGTAAVPEDAETDAALPFFLQPLLWLLVVWPLLLIGALPRLVREGASRLRWRRTADPATAAWAQLRADSLDHALGWQRSESPRAVVARLGPRLGPTAAQPLARIALAQELARYAPPEALPPQGREGLREDAAAVRSAMSESVPGPASVRARVLPASSLDAVRRGWTALRDALARRLGR</sequence>
<keyword evidence="2" id="KW-0472">Membrane</keyword>
<evidence type="ECO:0000256" key="2">
    <source>
        <dbReference type="SAM" id="Phobius"/>
    </source>
</evidence>
<dbReference type="Proteomes" id="UP000272400">
    <property type="component" value="Unassembled WGS sequence"/>
</dbReference>
<dbReference type="EMBL" id="RJKE01000001">
    <property type="protein sequence ID" value="ROO83951.1"/>
    <property type="molecule type" value="Genomic_DNA"/>
</dbReference>